<name>A0ABP0E3K9_9PEZI</name>
<evidence type="ECO:0000313" key="3">
    <source>
        <dbReference type="EMBL" id="CAK7275165.1"/>
    </source>
</evidence>
<reference evidence="3 4" key="1">
    <citation type="submission" date="2024-01" db="EMBL/GenBank/DDBJ databases">
        <authorList>
            <person name="Allen C."/>
            <person name="Tagirdzhanova G."/>
        </authorList>
    </citation>
    <scope>NUCLEOTIDE SEQUENCE [LARGE SCALE GENOMIC DNA]</scope>
    <source>
        <strain evidence="3 4">CBS 119000</strain>
    </source>
</reference>
<sequence>MNTTASTSASSARSAPYPGHHAAGAPAYDLLSAALLQALPSALRVSLRFAYVPIPCCFPGCKIDHSGWGRMDNLTDEEIHSFDRTKLLFDQYDSLLLMLAIVDRELRACQSPQPRYVRRFRRRPGSVPTPPIQHPPFPPKHDQALSIQEEVAQLIRPRPVPEDWLVTVAEPVEQVVQVVQVAQAPVAAAESAEPPAAATATLSPKPKPCAVTKPGTPAKAHGPRRNVIETPSGQDADRSGAGRGAGVRTDRDEARSIYECPYATDIAPPKKEEREALERYTTMLYSNLHMNHREVDALKIRRRLEVALERLEQEFRQAKALGLMPWMD</sequence>
<feature type="region of interest" description="Disordered" evidence="2">
    <location>
        <begin position="197"/>
        <end position="251"/>
    </location>
</feature>
<feature type="coiled-coil region" evidence="1">
    <location>
        <begin position="294"/>
        <end position="321"/>
    </location>
</feature>
<evidence type="ECO:0000256" key="1">
    <source>
        <dbReference type="SAM" id="Coils"/>
    </source>
</evidence>
<dbReference type="EMBL" id="CAWUON010000184">
    <property type="protein sequence ID" value="CAK7275165.1"/>
    <property type="molecule type" value="Genomic_DNA"/>
</dbReference>
<protein>
    <submittedName>
        <fullName evidence="3">Uncharacterized protein</fullName>
    </submittedName>
</protein>
<proteinExistence type="predicted"/>
<dbReference type="Proteomes" id="UP001642502">
    <property type="component" value="Unassembled WGS sequence"/>
</dbReference>
<accession>A0ABP0E3K9</accession>
<evidence type="ECO:0000256" key="2">
    <source>
        <dbReference type="SAM" id="MobiDB-lite"/>
    </source>
</evidence>
<keyword evidence="4" id="KW-1185">Reference proteome</keyword>
<evidence type="ECO:0000313" key="4">
    <source>
        <dbReference type="Proteomes" id="UP001642502"/>
    </source>
</evidence>
<gene>
    <name evidence="3" type="ORF">SEPCBS119000_006556</name>
</gene>
<organism evidence="3 4">
    <name type="scientific">Sporothrix epigloea</name>
    <dbReference type="NCBI Taxonomy" id="1892477"/>
    <lineage>
        <taxon>Eukaryota</taxon>
        <taxon>Fungi</taxon>
        <taxon>Dikarya</taxon>
        <taxon>Ascomycota</taxon>
        <taxon>Pezizomycotina</taxon>
        <taxon>Sordariomycetes</taxon>
        <taxon>Sordariomycetidae</taxon>
        <taxon>Ophiostomatales</taxon>
        <taxon>Ophiostomataceae</taxon>
        <taxon>Sporothrix</taxon>
    </lineage>
</organism>
<comment type="caution">
    <text evidence="3">The sequence shown here is derived from an EMBL/GenBank/DDBJ whole genome shotgun (WGS) entry which is preliminary data.</text>
</comment>
<keyword evidence="1" id="KW-0175">Coiled coil</keyword>